<reference evidence="1 2" key="1">
    <citation type="submission" date="2024-03" db="EMBL/GenBank/DDBJ databases">
        <title>Adaptation during the transition from Ophiocordyceps entomopathogen to insect associate is accompanied by gene loss and intensified selection.</title>
        <authorList>
            <person name="Ward C.M."/>
            <person name="Onetto C.A."/>
            <person name="Borneman A.R."/>
        </authorList>
    </citation>
    <scope>NUCLEOTIDE SEQUENCE [LARGE SCALE GENOMIC DNA]</scope>
    <source>
        <strain evidence="1">AWRI1</strain>
        <tissue evidence="1">Single Adult Female</tissue>
    </source>
</reference>
<protein>
    <submittedName>
        <fullName evidence="1">Uncharacterized protein</fullName>
    </submittedName>
</protein>
<dbReference type="EMBL" id="JBBCAQ010000032">
    <property type="protein sequence ID" value="KAK7584076.1"/>
    <property type="molecule type" value="Genomic_DNA"/>
</dbReference>
<gene>
    <name evidence="1" type="ORF">V9T40_005039</name>
</gene>
<evidence type="ECO:0000313" key="2">
    <source>
        <dbReference type="Proteomes" id="UP001367676"/>
    </source>
</evidence>
<comment type="caution">
    <text evidence="1">The sequence shown here is derived from an EMBL/GenBank/DDBJ whole genome shotgun (WGS) entry which is preliminary data.</text>
</comment>
<sequence length="87" mass="9817">MLCGAHEDVGGSTSIFREWIIADHCSDSLNADDDEKIVVCAMIVVHAGYTIFRDREQRSKKPQTNGNTVEVSRQFCQLTDDYHGPWT</sequence>
<accession>A0AAN9TU80</accession>
<dbReference type="Proteomes" id="UP001367676">
    <property type="component" value="Unassembled WGS sequence"/>
</dbReference>
<name>A0AAN9TU80_9HEMI</name>
<proteinExistence type="predicted"/>
<dbReference type="AlphaFoldDB" id="A0AAN9TU80"/>
<evidence type="ECO:0000313" key="1">
    <source>
        <dbReference type="EMBL" id="KAK7584076.1"/>
    </source>
</evidence>
<keyword evidence="2" id="KW-1185">Reference proteome</keyword>
<organism evidence="1 2">
    <name type="scientific">Parthenolecanium corni</name>
    <dbReference type="NCBI Taxonomy" id="536013"/>
    <lineage>
        <taxon>Eukaryota</taxon>
        <taxon>Metazoa</taxon>
        <taxon>Ecdysozoa</taxon>
        <taxon>Arthropoda</taxon>
        <taxon>Hexapoda</taxon>
        <taxon>Insecta</taxon>
        <taxon>Pterygota</taxon>
        <taxon>Neoptera</taxon>
        <taxon>Paraneoptera</taxon>
        <taxon>Hemiptera</taxon>
        <taxon>Sternorrhyncha</taxon>
        <taxon>Coccoidea</taxon>
        <taxon>Coccidae</taxon>
        <taxon>Parthenolecanium</taxon>
    </lineage>
</organism>